<dbReference type="AlphaFoldDB" id="B6XFP9"/>
<dbReference type="EMBL" id="ABXW01000047">
    <property type="protein sequence ID" value="EEB45808.1"/>
    <property type="molecule type" value="Genomic_DNA"/>
</dbReference>
<reference evidence="1 2" key="1">
    <citation type="submission" date="2008-10" db="EMBL/GenBank/DDBJ databases">
        <title>Draft genome sequence of Providencia alcalifaciens (DSM 30120).</title>
        <authorList>
            <person name="Sudarsanam P."/>
            <person name="Ley R."/>
            <person name="Guruge J."/>
            <person name="Turnbaugh P.J."/>
            <person name="Mahowald M."/>
            <person name="Liep D."/>
            <person name="Gordon J."/>
        </authorList>
    </citation>
    <scope>NUCLEOTIDE SEQUENCE [LARGE SCALE GENOMIC DNA]</scope>
    <source>
        <strain evidence="1 2">DSM 30120</strain>
    </source>
</reference>
<comment type="caution">
    <text evidence="1">The sequence shown here is derived from an EMBL/GenBank/DDBJ whole genome shotgun (WGS) entry which is preliminary data.</text>
</comment>
<evidence type="ECO:0000313" key="2">
    <source>
        <dbReference type="Proteomes" id="UP000003729"/>
    </source>
</evidence>
<proteinExistence type="predicted"/>
<organism evidence="1 2">
    <name type="scientific">Providencia alcalifaciens DSM 30120</name>
    <dbReference type="NCBI Taxonomy" id="520999"/>
    <lineage>
        <taxon>Bacteria</taxon>
        <taxon>Pseudomonadati</taxon>
        <taxon>Pseudomonadota</taxon>
        <taxon>Gammaproteobacteria</taxon>
        <taxon>Enterobacterales</taxon>
        <taxon>Morganellaceae</taxon>
        <taxon>Providencia</taxon>
    </lineage>
</organism>
<reference evidence="1 2" key="2">
    <citation type="submission" date="2008-10" db="EMBL/GenBank/DDBJ databases">
        <authorList>
            <person name="Fulton L."/>
            <person name="Clifton S."/>
            <person name="Fulton B."/>
            <person name="Xu J."/>
            <person name="Minx P."/>
            <person name="Pepin K.H."/>
            <person name="Johnson M."/>
            <person name="Bhonagiri V."/>
            <person name="Nash W.E."/>
            <person name="Mardis E.R."/>
            <person name="Wilson R.K."/>
        </authorList>
    </citation>
    <scope>NUCLEOTIDE SEQUENCE [LARGE SCALE GENOMIC DNA]</scope>
    <source>
        <strain evidence="1 2">DSM 30120</strain>
    </source>
</reference>
<name>B6XFP9_9GAMM</name>
<accession>B6XFP9</accession>
<dbReference type="Proteomes" id="UP000003729">
    <property type="component" value="Unassembled WGS sequence"/>
</dbReference>
<gene>
    <name evidence="1" type="ORF">PROVALCAL_02182</name>
</gene>
<sequence length="55" mass="6409">MVVEDSIWHPVNAKVDNIAVQSNLFSNAKKLKDAYCIQWCIFQLLNFKPAIRMKQ</sequence>
<evidence type="ECO:0000313" key="1">
    <source>
        <dbReference type="EMBL" id="EEB45808.1"/>
    </source>
</evidence>
<protein>
    <submittedName>
        <fullName evidence="1">Uncharacterized protein</fullName>
    </submittedName>
</protein>